<keyword evidence="6" id="KW-0408">Iron</keyword>
<dbReference type="InterPro" id="IPR020942">
    <property type="entry name" value="Cyt_c_III_dom"/>
</dbReference>
<accession>S6AJS8</accession>
<keyword evidence="2" id="KW-0349">Heme</keyword>
<dbReference type="STRING" id="1163617.SCD_n00969"/>
<dbReference type="PANTHER" id="PTHR35038">
    <property type="entry name" value="DISSIMILATORY SULFITE REDUCTASE SIRA"/>
    <property type="match status" value="1"/>
</dbReference>
<dbReference type="KEGG" id="sdr:SCD_n00969"/>
<dbReference type="PANTHER" id="PTHR35038:SF10">
    <property type="entry name" value="HIGH-MOLECULAR-WEIGHT CYTOCHROME C"/>
    <property type="match status" value="1"/>
</dbReference>
<proteinExistence type="predicted"/>
<gene>
    <name evidence="9" type="ORF">SCD_n00969</name>
</gene>
<evidence type="ECO:0000259" key="8">
    <source>
        <dbReference type="Pfam" id="PF02085"/>
    </source>
</evidence>
<dbReference type="eggNOG" id="COG0484">
    <property type="taxonomic scope" value="Bacteria"/>
</dbReference>
<feature type="domain" description="Class III cytochrome C" evidence="8">
    <location>
        <begin position="38"/>
        <end position="100"/>
    </location>
</feature>
<feature type="signal peptide" evidence="7">
    <location>
        <begin position="1"/>
        <end position="23"/>
    </location>
</feature>
<evidence type="ECO:0000313" key="9">
    <source>
        <dbReference type="EMBL" id="BAN34809.1"/>
    </source>
</evidence>
<feature type="chain" id="PRO_5004545672" evidence="7">
    <location>
        <begin position="24"/>
        <end position="607"/>
    </location>
</feature>
<dbReference type="Proteomes" id="UP000015559">
    <property type="component" value="Chromosome"/>
</dbReference>
<dbReference type="InterPro" id="IPR051829">
    <property type="entry name" value="Multiheme_Cytochr_ET"/>
</dbReference>
<evidence type="ECO:0000313" key="10">
    <source>
        <dbReference type="Proteomes" id="UP000015559"/>
    </source>
</evidence>
<evidence type="ECO:0000256" key="6">
    <source>
        <dbReference type="ARBA" id="ARBA00023004"/>
    </source>
</evidence>
<reference evidence="9 10" key="1">
    <citation type="journal article" date="2012" name="Appl. Environ. Microbiol.">
        <title>Draft genome sequence of a psychrotolerant sulfur-oxidizing bacterium, Sulfuricella denitrificans skB26, and proteomic insights into cold adaptation.</title>
        <authorList>
            <person name="Watanabe T."/>
            <person name="Kojima H."/>
            <person name="Fukui M."/>
        </authorList>
    </citation>
    <scope>NUCLEOTIDE SEQUENCE [LARGE SCALE GENOMIC DNA]</scope>
    <source>
        <strain evidence="10">skB26</strain>
    </source>
</reference>
<dbReference type="GO" id="GO:0046872">
    <property type="term" value="F:metal ion binding"/>
    <property type="evidence" value="ECO:0007669"/>
    <property type="project" value="UniProtKB-KW"/>
</dbReference>
<dbReference type="InterPro" id="IPR036280">
    <property type="entry name" value="Multihaem_cyt_sf"/>
</dbReference>
<dbReference type="SUPFAM" id="SSF48695">
    <property type="entry name" value="Multiheme cytochromes"/>
    <property type="match status" value="3"/>
</dbReference>
<keyword evidence="10" id="KW-1185">Reference proteome</keyword>
<keyword evidence="4 7" id="KW-0732">Signal</keyword>
<evidence type="ECO:0000256" key="4">
    <source>
        <dbReference type="ARBA" id="ARBA00022729"/>
    </source>
</evidence>
<dbReference type="GO" id="GO:0009055">
    <property type="term" value="F:electron transfer activity"/>
    <property type="evidence" value="ECO:0007669"/>
    <property type="project" value="InterPro"/>
</dbReference>
<organism evidence="9 10">
    <name type="scientific">Sulfuricella denitrificans (strain DSM 22764 / NBRC 105220 / skB26)</name>
    <dbReference type="NCBI Taxonomy" id="1163617"/>
    <lineage>
        <taxon>Bacteria</taxon>
        <taxon>Pseudomonadati</taxon>
        <taxon>Pseudomonadota</taxon>
        <taxon>Betaproteobacteria</taxon>
        <taxon>Nitrosomonadales</taxon>
        <taxon>Sulfuricellaceae</taxon>
        <taxon>Sulfuricella</taxon>
    </lineage>
</organism>
<sequence length="607" mass="68983">MLLRFIFTSLLFLLASYAGVASADLYEKALMPGEVIQGHAKYELECNKCHLRFDKGAQVRLCMDCHKDIAADVTAKMHLHGSLEDHACRNCHTEHKGRNARLAAIDKNKFDHSRTGFRLNGAHKDIQLKCESCHKPKAKFRDASRLCNDCHKKDDQEKGHKGKLGTKCESCHNDKNWKEAKFDHEKTKFSLLGGKHAEVECKACHADKTYQQTPLTCNGCHKKDDQEKGHKGRYGSKCESCHNDKGWKELIFNHDRDTHYALKGKHQQAKCNTCHLPEKGALYQQQKLPTKCIACHKKDEQEKGHRGGLGEKCESCHNERGWKNSNFDHDNTHFVLRDKHKDAKCDTCHKGGVSGPNAKLKVDKECVACHRKNDDDKGHKGRYGPKCETCHTAKDWKSSTFNHDRETKYPLKGKHVETKCDACHTPEKGPVYNKTRLANQCIACHRKDDKHKGQLGNKCESCHNEKRWQDAPYDHNKSRFPLTGSHARAECKKCHQTPAFHDAPSACNACHEKEDKHKGRFGIKCEACHYTGTWKSWDFDHGTTRFALDGGHTKVACYDCHKEPTGSQSKTSRACVSCHLKDDVHDGGFSGQCERCHVTSNWKKVRR</sequence>
<dbReference type="EMBL" id="AP013066">
    <property type="protein sequence ID" value="BAN34809.1"/>
    <property type="molecule type" value="Genomic_DNA"/>
</dbReference>
<name>S6AJS8_SULDS</name>
<dbReference type="HOGENOM" id="CLU_019599_0_0_4"/>
<keyword evidence="1" id="KW-0813">Transport</keyword>
<keyword evidence="3" id="KW-0479">Metal-binding</keyword>
<keyword evidence="5" id="KW-0249">Electron transport</keyword>
<dbReference type="GO" id="GO:0020037">
    <property type="term" value="F:heme binding"/>
    <property type="evidence" value="ECO:0007669"/>
    <property type="project" value="InterPro"/>
</dbReference>
<evidence type="ECO:0000256" key="3">
    <source>
        <dbReference type="ARBA" id="ARBA00022723"/>
    </source>
</evidence>
<evidence type="ECO:0000256" key="2">
    <source>
        <dbReference type="ARBA" id="ARBA00022617"/>
    </source>
</evidence>
<dbReference type="RefSeq" id="WP_009206242.1">
    <property type="nucleotide sequence ID" value="NC_022357.1"/>
</dbReference>
<protein>
    <submittedName>
        <fullName evidence="9">Cytochrome C family protein</fullName>
    </submittedName>
</protein>
<evidence type="ECO:0000256" key="7">
    <source>
        <dbReference type="SAM" id="SignalP"/>
    </source>
</evidence>
<evidence type="ECO:0000256" key="1">
    <source>
        <dbReference type="ARBA" id="ARBA00022448"/>
    </source>
</evidence>
<dbReference type="Pfam" id="PF02085">
    <property type="entry name" value="Cytochrom_CIII"/>
    <property type="match status" value="1"/>
</dbReference>
<dbReference type="AlphaFoldDB" id="S6AJS8"/>
<dbReference type="Gene3D" id="3.90.10.10">
    <property type="entry name" value="Cytochrome C3"/>
    <property type="match status" value="7"/>
</dbReference>
<evidence type="ECO:0000256" key="5">
    <source>
        <dbReference type="ARBA" id="ARBA00022982"/>
    </source>
</evidence>